<proteinExistence type="predicted"/>
<comment type="caution">
    <text evidence="1">The sequence shown here is derived from an EMBL/GenBank/DDBJ whole genome shotgun (WGS) entry which is preliminary data.</text>
</comment>
<reference evidence="1 2" key="1">
    <citation type="journal article" date="2022" name="Nat. Ecol. Evol.">
        <title>A masculinizing supergene underlies an exaggerated male reproductive morph in a spider.</title>
        <authorList>
            <person name="Hendrickx F."/>
            <person name="De Corte Z."/>
            <person name="Sonet G."/>
            <person name="Van Belleghem S.M."/>
            <person name="Kostlbacher S."/>
            <person name="Vangestel C."/>
        </authorList>
    </citation>
    <scope>NUCLEOTIDE SEQUENCE [LARGE SCALE GENOMIC DNA]</scope>
    <source>
        <strain evidence="1">W744_W776</strain>
    </source>
</reference>
<sequence length="107" mass="12645">MYSITPVPATTFQNPSLDLRTKITEHRDYTKSEHMDILYRPLPDITSDGTSPLYVPRQFHKAERSKEPRKDSIKSSFPRRIFLLKTFLKPKEVFANRWRGHNSCHSR</sequence>
<accession>A0AAV6UUY3</accession>
<gene>
    <name evidence="1" type="ORF">JTE90_016164</name>
</gene>
<evidence type="ECO:0000313" key="2">
    <source>
        <dbReference type="Proteomes" id="UP000827092"/>
    </source>
</evidence>
<name>A0AAV6UUY3_9ARAC</name>
<organism evidence="1 2">
    <name type="scientific">Oedothorax gibbosus</name>
    <dbReference type="NCBI Taxonomy" id="931172"/>
    <lineage>
        <taxon>Eukaryota</taxon>
        <taxon>Metazoa</taxon>
        <taxon>Ecdysozoa</taxon>
        <taxon>Arthropoda</taxon>
        <taxon>Chelicerata</taxon>
        <taxon>Arachnida</taxon>
        <taxon>Araneae</taxon>
        <taxon>Araneomorphae</taxon>
        <taxon>Entelegynae</taxon>
        <taxon>Araneoidea</taxon>
        <taxon>Linyphiidae</taxon>
        <taxon>Erigoninae</taxon>
        <taxon>Oedothorax</taxon>
    </lineage>
</organism>
<evidence type="ECO:0000313" key="1">
    <source>
        <dbReference type="EMBL" id="KAG8187066.1"/>
    </source>
</evidence>
<protein>
    <submittedName>
        <fullName evidence="1">Uncharacterized protein</fullName>
    </submittedName>
</protein>
<dbReference type="AlphaFoldDB" id="A0AAV6UUY3"/>
<dbReference type="EMBL" id="JAFNEN010000280">
    <property type="protein sequence ID" value="KAG8187066.1"/>
    <property type="molecule type" value="Genomic_DNA"/>
</dbReference>
<keyword evidence="2" id="KW-1185">Reference proteome</keyword>
<dbReference type="Proteomes" id="UP000827092">
    <property type="component" value="Unassembled WGS sequence"/>
</dbReference>